<proteinExistence type="predicted"/>
<sequence>MFNVEENVFSHKNAISKNTWKKSSYLPKVGYLINVRDMYSKIDKLFYPKPPAHSTNPKSFFNLFSRLSGTFTLFH</sequence>
<dbReference type="Proteomes" id="UP000002487">
    <property type="component" value="Chromosome"/>
</dbReference>
<reference evidence="1 2" key="1">
    <citation type="journal article" date="2002" name="Genome Res.">
        <title>The genome of Methanosarcina acetivorans reveals extensive metabolic and physiological diversity.</title>
        <authorList>
            <person name="Galagan J.E."/>
            <person name="Nusbaum C."/>
            <person name="Roy A."/>
            <person name="Endrizzi M.G."/>
            <person name="Macdonald P."/>
            <person name="FitzHugh W."/>
            <person name="Calvo S."/>
            <person name="Engels R."/>
            <person name="Smirnov S."/>
            <person name="Atnoor D."/>
            <person name="Brown A."/>
            <person name="Allen N."/>
            <person name="Naylor J."/>
            <person name="Stange-Thomann N."/>
            <person name="DeArellano K."/>
            <person name="Johnson R."/>
            <person name="Linton L."/>
            <person name="McEwan P."/>
            <person name="McKernan K."/>
            <person name="Talamas J."/>
            <person name="Tirrell A."/>
            <person name="Ye W."/>
            <person name="Zimmer A."/>
            <person name="Barber R.D."/>
            <person name="Cann I."/>
            <person name="Graham D.E."/>
            <person name="Grahame D.A."/>
            <person name="Guss A."/>
            <person name="Hedderich R."/>
            <person name="Ingram-Smith C."/>
            <person name="Kuettner C.H."/>
            <person name="Krzycki J.A."/>
            <person name="Leigh J.A."/>
            <person name="Li W."/>
            <person name="Liu J."/>
            <person name="Mukhopadhyay B."/>
            <person name="Reeve J.N."/>
            <person name="Smith K."/>
            <person name="Springer T.A."/>
            <person name="Umayam L.A."/>
            <person name="White O."/>
            <person name="White R.H."/>
            <person name="de Macario E.C."/>
            <person name="Ferry J.G."/>
            <person name="Jarrell K.F."/>
            <person name="Jing H."/>
            <person name="Macario A.J.L."/>
            <person name="Paulsen I."/>
            <person name="Pritchett M."/>
            <person name="Sowers K.R."/>
            <person name="Swanson R.V."/>
            <person name="Zinder S.H."/>
            <person name="Lander E."/>
            <person name="Metcalf W.W."/>
            <person name="Birren B."/>
        </authorList>
    </citation>
    <scope>NUCLEOTIDE SEQUENCE [LARGE SCALE GENOMIC DNA]</scope>
    <source>
        <strain evidence="2">ATCC 35395 / DSM 2834 / JCM 12185 / C2A</strain>
    </source>
</reference>
<gene>
    <name evidence="1" type="ordered locus">MA_2392</name>
</gene>
<dbReference type="HOGENOM" id="CLU_2662288_0_0_2"/>
<evidence type="ECO:0000313" key="1">
    <source>
        <dbReference type="EMBL" id="AAM05778.1"/>
    </source>
</evidence>
<dbReference type="EMBL" id="AE010299">
    <property type="protein sequence ID" value="AAM05778.1"/>
    <property type="molecule type" value="Genomic_DNA"/>
</dbReference>
<dbReference type="EnsemblBacteria" id="AAM05778">
    <property type="protein sequence ID" value="AAM05778"/>
    <property type="gene ID" value="MA_2392"/>
</dbReference>
<dbReference type="KEGG" id="mac:MA_2392"/>
<organism evidence="1 2">
    <name type="scientific">Methanosarcina acetivorans (strain ATCC 35395 / DSM 2834 / JCM 12185 / C2A)</name>
    <dbReference type="NCBI Taxonomy" id="188937"/>
    <lineage>
        <taxon>Archaea</taxon>
        <taxon>Methanobacteriati</taxon>
        <taxon>Methanobacteriota</taxon>
        <taxon>Stenosarchaea group</taxon>
        <taxon>Methanomicrobia</taxon>
        <taxon>Methanosarcinales</taxon>
        <taxon>Methanosarcinaceae</taxon>
        <taxon>Methanosarcina</taxon>
    </lineage>
</organism>
<evidence type="ECO:0000313" key="2">
    <source>
        <dbReference type="Proteomes" id="UP000002487"/>
    </source>
</evidence>
<protein>
    <submittedName>
        <fullName evidence="1">Uncharacterized protein</fullName>
    </submittedName>
</protein>
<keyword evidence="2" id="KW-1185">Reference proteome</keyword>
<name>Q8TNA1_METAC</name>
<dbReference type="InParanoid" id="Q8TNA1"/>
<dbReference type="AlphaFoldDB" id="Q8TNA1"/>
<accession>Q8TNA1</accession>